<evidence type="ECO:0000313" key="2">
    <source>
        <dbReference type="Proteomes" id="UP000234662"/>
    </source>
</evidence>
<comment type="caution">
    <text evidence="1">The sequence shown here is derived from an EMBL/GenBank/DDBJ whole genome shotgun (WGS) entry which is preliminary data.</text>
</comment>
<sequence length="96" mass="10213">MSGQCEESVEGHIDLETTDIGSVSRRITKTCGGRDQIGVEHLADALGRDGGHDCIGADGLAISERDRWRAAVGDLDRDSLCVSSDLAAERRQAACQ</sequence>
<dbReference type="AlphaFoldDB" id="A0A2I1R1G4"/>
<dbReference type="Proteomes" id="UP000234662">
    <property type="component" value="Unassembled WGS sequence"/>
</dbReference>
<gene>
    <name evidence="1" type="ORF">CYJ73_24380</name>
</gene>
<proteinExistence type="predicted"/>
<protein>
    <submittedName>
        <fullName evidence="1">Uncharacterized protein</fullName>
    </submittedName>
</protein>
<reference evidence="1 2" key="1">
    <citation type="submission" date="2017-12" db="EMBL/GenBank/DDBJ databases">
        <title>Phylogenetic diversity of female urinary microbiome.</title>
        <authorList>
            <person name="Thomas-White K."/>
            <person name="Wolfe A.J."/>
        </authorList>
    </citation>
    <scope>NUCLEOTIDE SEQUENCE [LARGE SCALE GENOMIC DNA]</scope>
    <source>
        <strain evidence="1 2">UMB0777</strain>
    </source>
</reference>
<accession>A0A2I1R1G4</accession>
<name>A0A2I1R1G4_9ACTN</name>
<dbReference type="EMBL" id="PKJC01000037">
    <property type="protein sequence ID" value="PKZ62959.1"/>
    <property type="molecule type" value="Genomic_DNA"/>
</dbReference>
<evidence type="ECO:0000313" key="1">
    <source>
        <dbReference type="EMBL" id="PKZ62959.1"/>
    </source>
</evidence>
<organism evidence="1 2">
    <name type="scientific">Gordonia terrae</name>
    <dbReference type="NCBI Taxonomy" id="2055"/>
    <lineage>
        <taxon>Bacteria</taxon>
        <taxon>Bacillati</taxon>
        <taxon>Actinomycetota</taxon>
        <taxon>Actinomycetes</taxon>
        <taxon>Mycobacteriales</taxon>
        <taxon>Gordoniaceae</taxon>
        <taxon>Gordonia</taxon>
    </lineage>
</organism>